<organism evidence="2 3">
    <name type="scientific">Adlercreutzia mucosicola</name>
    <dbReference type="NCBI Taxonomy" id="580026"/>
    <lineage>
        <taxon>Bacteria</taxon>
        <taxon>Bacillati</taxon>
        <taxon>Actinomycetota</taxon>
        <taxon>Coriobacteriia</taxon>
        <taxon>Eggerthellales</taxon>
        <taxon>Eggerthellaceae</taxon>
        <taxon>Adlercreutzia</taxon>
    </lineage>
</organism>
<feature type="transmembrane region" description="Helical" evidence="1">
    <location>
        <begin position="30"/>
        <end position="47"/>
    </location>
</feature>
<dbReference type="AlphaFoldDB" id="A0A6N8JK88"/>
<name>A0A6N8JK88_9ACTN</name>
<keyword evidence="3" id="KW-1185">Reference proteome</keyword>
<gene>
    <name evidence="2" type="ORF">GKZ27_00990</name>
</gene>
<evidence type="ECO:0000256" key="1">
    <source>
        <dbReference type="SAM" id="Phobius"/>
    </source>
</evidence>
<keyword evidence="1" id="KW-0472">Membrane</keyword>
<protein>
    <submittedName>
        <fullName evidence="2">Uncharacterized protein</fullName>
    </submittedName>
</protein>
<keyword evidence="1" id="KW-1133">Transmembrane helix</keyword>
<dbReference type="EMBL" id="WSRR01000002">
    <property type="protein sequence ID" value="MVX60052.1"/>
    <property type="molecule type" value="Genomic_DNA"/>
</dbReference>
<evidence type="ECO:0000313" key="3">
    <source>
        <dbReference type="Proteomes" id="UP000463388"/>
    </source>
</evidence>
<evidence type="ECO:0000313" key="2">
    <source>
        <dbReference type="EMBL" id="MVX60052.1"/>
    </source>
</evidence>
<accession>A0A6N8JK88</accession>
<reference evidence="2 3" key="1">
    <citation type="submission" date="2019-12" db="EMBL/GenBank/DDBJ databases">
        <title>Microbes associate with the intestines of laboratory mice.</title>
        <authorList>
            <person name="Navarre W."/>
            <person name="Wong E."/>
        </authorList>
    </citation>
    <scope>NUCLEOTIDE SEQUENCE [LARGE SCALE GENOMIC DNA]</scope>
    <source>
        <strain evidence="2 3">NM66_B29</strain>
    </source>
</reference>
<dbReference type="Proteomes" id="UP000463388">
    <property type="component" value="Unassembled WGS sequence"/>
</dbReference>
<sequence>MKPLDYLVFGLVTLGSLVLAAFNLCPVDWLWAALTIAVAAFWTFAIYRRARRAQRSRER</sequence>
<dbReference type="RefSeq" id="WP_160344386.1">
    <property type="nucleotide sequence ID" value="NZ_WSRR01000002.1"/>
</dbReference>
<keyword evidence="1" id="KW-0812">Transmembrane</keyword>
<proteinExistence type="predicted"/>
<comment type="caution">
    <text evidence="2">The sequence shown here is derived from an EMBL/GenBank/DDBJ whole genome shotgun (WGS) entry which is preliminary data.</text>
</comment>